<evidence type="ECO:0000256" key="9">
    <source>
        <dbReference type="SAM" id="Phobius"/>
    </source>
</evidence>
<dbReference type="Ensembl" id="ENSSLDT00000026035.1">
    <property type="protein sequence ID" value="ENSSLDP00000025245.1"/>
    <property type="gene ID" value="ENSSLDG00000019654.1"/>
</dbReference>
<keyword evidence="3" id="KW-0053">Apoptosis</keyword>
<evidence type="ECO:0000256" key="2">
    <source>
        <dbReference type="ARBA" id="ARBA00022525"/>
    </source>
</evidence>
<feature type="disulfide bond" evidence="8">
    <location>
        <begin position="131"/>
        <end position="149"/>
    </location>
</feature>
<feature type="transmembrane region" description="Helical" evidence="9">
    <location>
        <begin position="46"/>
        <end position="73"/>
    </location>
</feature>
<protein>
    <submittedName>
        <fullName evidence="11">Tumor necrosis factor receptor superfamily member 6B-like</fullName>
    </submittedName>
</protein>
<keyword evidence="9" id="KW-1133">Transmembrane helix</keyword>
<dbReference type="PANTHER" id="PTHR23097:SF116">
    <property type="entry name" value="TUMOR NECROSIS FACTOR RECEPTOR SUPERFAMILY MEMBER 6B"/>
    <property type="match status" value="1"/>
</dbReference>
<evidence type="ECO:0000256" key="3">
    <source>
        <dbReference type="ARBA" id="ARBA00022703"/>
    </source>
</evidence>
<dbReference type="GO" id="GO:0006915">
    <property type="term" value="P:apoptotic process"/>
    <property type="evidence" value="ECO:0007669"/>
    <property type="project" value="UniProtKB-KW"/>
</dbReference>
<feature type="disulfide bond" evidence="8">
    <location>
        <begin position="110"/>
        <end position="125"/>
    </location>
</feature>
<evidence type="ECO:0000313" key="11">
    <source>
        <dbReference type="Ensembl" id="ENSSLDP00000025245.1"/>
    </source>
</evidence>
<dbReference type="STRING" id="1841481.ENSSLDP00000025245"/>
<evidence type="ECO:0000256" key="8">
    <source>
        <dbReference type="PROSITE-ProRule" id="PRU00206"/>
    </source>
</evidence>
<comment type="subcellular location">
    <subcellularLocation>
        <location evidence="1">Secreted</location>
    </subcellularLocation>
</comment>
<dbReference type="SMART" id="SM00208">
    <property type="entry name" value="TNFR"/>
    <property type="match status" value="4"/>
</dbReference>
<keyword evidence="12" id="KW-1185">Reference proteome</keyword>
<evidence type="ECO:0000313" key="12">
    <source>
        <dbReference type="Proteomes" id="UP000261360"/>
    </source>
</evidence>
<keyword evidence="6 8" id="KW-1015">Disulfide bond</keyword>
<evidence type="ECO:0000256" key="1">
    <source>
        <dbReference type="ARBA" id="ARBA00004613"/>
    </source>
</evidence>
<dbReference type="AlphaFoldDB" id="A0A3B4Y332"/>
<dbReference type="GO" id="GO:0005576">
    <property type="term" value="C:extracellular region"/>
    <property type="evidence" value="ECO:0007669"/>
    <property type="project" value="UniProtKB-SubCell"/>
</dbReference>
<dbReference type="InterPro" id="IPR001368">
    <property type="entry name" value="TNFR/NGFR_Cys_rich_reg"/>
</dbReference>
<evidence type="ECO:0000256" key="7">
    <source>
        <dbReference type="ARBA" id="ARBA00023180"/>
    </source>
</evidence>
<accession>A0A3B4Y332</accession>
<reference evidence="11" key="1">
    <citation type="submission" date="2025-08" db="UniProtKB">
        <authorList>
            <consortium name="Ensembl"/>
        </authorList>
    </citation>
    <scope>IDENTIFICATION</scope>
</reference>
<keyword evidence="5" id="KW-0677">Repeat</keyword>
<dbReference type="SMART" id="SM01411">
    <property type="entry name" value="Ephrin_rec_like"/>
    <property type="match status" value="2"/>
</dbReference>
<dbReference type="InterPro" id="IPR048522">
    <property type="entry name" value="Death_3_fish"/>
</dbReference>
<name>A0A3B4Y332_SERLL</name>
<feature type="repeat" description="TNFR-Cys" evidence="8">
    <location>
        <begin position="109"/>
        <end position="149"/>
    </location>
</feature>
<proteinExistence type="predicted"/>
<dbReference type="PROSITE" id="PS50050">
    <property type="entry name" value="TNFR_NGFR_2"/>
    <property type="match status" value="2"/>
</dbReference>
<feature type="domain" description="TNFR-Cys" evidence="10">
    <location>
        <begin position="150"/>
        <end position="188"/>
    </location>
</feature>
<feature type="repeat" description="TNFR-Cys" evidence="8">
    <location>
        <begin position="150"/>
        <end position="188"/>
    </location>
</feature>
<feature type="transmembrane region" description="Helical" evidence="9">
    <location>
        <begin position="5"/>
        <end position="26"/>
    </location>
</feature>
<reference evidence="11" key="2">
    <citation type="submission" date="2025-09" db="UniProtKB">
        <authorList>
            <consortium name="Ensembl"/>
        </authorList>
    </citation>
    <scope>IDENTIFICATION</scope>
</reference>
<feature type="domain" description="TNFR-Cys" evidence="10">
    <location>
        <begin position="109"/>
        <end position="149"/>
    </location>
</feature>
<evidence type="ECO:0000256" key="4">
    <source>
        <dbReference type="ARBA" id="ARBA00022729"/>
    </source>
</evidence>
<keyword evidence="2" id="KW-0964">Secreted</keyword>
<keyword evidence="4" id="KW-0732">Signal</keyword>
<comment type="caution">
    <text evidence="8">Lacks conserved residue(s) required for the propagation of feature annotation.</text>
</comment>
<evidence type="ECO:0000259" key="10">
    <source>
        <dbReference type="PROSITE" id="PS50050"/>
    </source>
</evidence>
<keyword evidence="7" id="KW-0325">Glycoprotein</keyword>
<evidence type="ECO:0000256" key="5">
    <source>
        <dbReference type="ARBA" id="ARBA00022737"/>
    </source>
</evidence>
<keyword evidence="9" id="KW-0472">Membrane</keyword>
<sequence length="352" mass="38783">MSLCFLVFSCFYDISPCFIVVLYFTVVPRITVFPPFLSWCPPSFQMLFPLLSLMLLSVCTAGVGSVAAPVLTFKQTDPVTGMQLECDRCPPGTFLRTRCTSTHKSECVPCPKGSFTELWNHIEKCLRCDVCGHNQVVKAACSADSNCQCECKQGYYYKTKYEMCIRHSECPSGQGVLSIGTANADTVCHICPDGTYSEDVSAVLSCAEHMSCDAAGLVLALKGSSWHDSVCVSCGDLRTTDGANYLKDIIPAFFLHHKMSIKRLRRLVHNLPSEDGKKQEGTSTLSFSDANVRINMWVASATAKQIRQLPAILMKVGANNIGERLQNKLHRIDSNLKELCTFGNEVVIIVSE</sequence>
<dbReference type="SUPFAM" id="SSF57586">
    <property type="entry name" value="TNF receptor-like"/>
    <property type="match status" value="2"/>
</dbReference>
<feature type="disulfide bond" evidence="8">
    <location>
        <begin position="170"/>
        <end position="188"/>
    </location>
</feature>
<keyword evidence="9" id="KW-0812">Transmembrane</keyword>
<dbReference type="PANTHER" id="PTHR23097">
    <property type="entry name" value="TUMOR NECROSIS FACTOR RECEPTOR SUPERFAMILY MEMBER"/>
    <property type="match status" value="1"/>
</dbReference>
<dbReference type="GeneTree" id="ENSGT00940000155167"/>
<dbReference type="Pfam" id="PF21733">
    <property type="entry name" value="Death_3"/>
    <property type="match status" value="1"/>
</dbReference>
<dbReference type="Gene3D" id="2.10.50.10">
    <property type="entry name" value="Tumor Necrosis Factor Receptor, subunit A, domain 2"/>
    <property type="match status" value="3"/>
</dbReference>
<organism evidence="11 12">
    <name type="scientific">Seriola lalandi dorsalis</name>
    <dbReference type="NCBI Taxonomy" id="1841481"/>
    <lineage>
        <taxon>Eukaryota</taxon>
        <taxon>Metazoa</taxon>
        <taxon>Chordata</taxon>
        <taxon>Craniata</taxon>
        <taxon>Vertebrata</taxon>
        <taxon>Euteleostomi</taxon>
        <taxon>Actinopterygii</taxon>
        <taxon>Neopterygii</taxon>
        <taxon>Teleostei</taxon>
        <taxon>Neoteleostei</taxon>
        <taxon>Acanthomorphata</taxon>
        <taxon>Carangaria</taxon>
        <taxon>Carangiformes</taxon>
        <taxon>Carangidae</taxon>
        <taxon>Seriola</taxon>
    </lineage>
</organism>
<dbReference type="InterPro" id="IPR052459">
    <property type="entry name" value="TNFRSF_decoy_receptor"/>
</dbReference>
<feature type="disulfide bond" evidence="8">
    <location>
        <begin position="128"/>
        <end position="141"/>
    </location>
</feature>
<dbReference type="Proteomes" id="UP000261360">
    <property type="component" value="Unplaced"/>
</dbReference>
<dbReference type="Pfam" id="PF00020">
    <property type="entry name" value="TNFR_c6"/>
    <property type="match status" value="2"/>
</dbReference>
<evidence type="ECO:0000256" key="6">
    <source>
        <dbReference type="ARBA" id="ARBA00023157"/>
    </source>
</evidence>